<evidence type="ECO:0000313" key="4">
    <source>
        <dbReference type="Proteomes" id="UP000094652"/>
    </source>
</evidence>
<dbReference type="OrthoDB" id="1938648at2"/>
<feature type="transmembrane region" description="Helical" evidence="2">
    <location>
        <begin position="416"/>
        <end position="440"/>
    </location>
</feature>
<sequence length="449" mass="50708">MKKNKCIKFITIILLMSSITLSILSTFVNLVVLNKNIYLKLLNESNTYTKVEEKLYEKMDSLLGSNVDEDIKKSIITDEDIKKECNVVLTCIIDDLKNGTNNKPIIDNEVYKTRVKDVLKSIIGQDVTSNKNVSFNNNFNIKNMNFMKSEVQGNQYKMNYTFSSHNSSNRSPIVLANLATRAELEAKGRALLKAKGLTEAQARQKLAEKGISEEQVWDMLRKNGYLDEEDSSDSKNNSNNNSSQDNEVNSDDSQNSKDSKTDLIKEQAIKNNKLYNGEFKDVIDSVISDGAKTFEEKIGAISDKISDKACKFIDNEIQKLTLNSLIDSKLFKVSSNIISFLHKFNLIFVLISVILIGILVKLNEGNIKLTLKNIGQVLMIIGILFILILSGIYFFISNNGINVGPEYFKEPAIYIINKILTMSLQESFIIFVIGILLVIFNKRRLKNIV</sequence>
<name>A0A1D7XN14_9CLOT</name>
<dbReference type="AlphaFoldDB" id="A0A1D7XN14"/>
<keyword evidence="4" id="KW-1185">Reference proteome</keyword>
<feature type="compositionally biased region" description="Low complexity" evidence="1">
    <location>
        <begin position="234"/>
        <end position="253"/>
    </location>
</feature>
<evidence type="ECO:0000256" key="1">
    <source>
        <dbReference type="SAM" id="MobiDB-lite"/>
    </source>
</evidence>
<keyword evidence="2" id="KW-0472">Membrane</keyword>
<proteinExistence type="predicted"/>
<dbReference type="STRING" id="394958.BGI42_13750"/>
<accession>A0A1D7XN14</accession>
<evidence type="ECO:0000256" key="2">
    <source>
        <dbReference type="SAM" id="Phobius"/>
    </source>
</evidence>
<dbReference type="Proteomes" id="UP000094652">
    <property type="component" value="Chromosome"/>
</dbReference>
<dbReference type="RefSeq" id="WP_069680855.1">
    <property type="nucleotide sequence ID" value="NZ_CP017253.2"/>
</dbReference>
<feature type="region of interest" description="Disordered" evidence="1">
    <location>
        <begin position="226"/>
        <end position="261"/>
    </location>
</feature>
<organism evidence="3 4">
    <name type="scientific">Clostridium taeniosporum</name>
    <dbReference type="NCBI Taxonomy" id="394958"/>
    <lineage>
        <taxon>Bacteria</taxon>
        <taxon>Bacillati</taxon>
        <taxon>Bacillota</taxon>
        <taxon>Clostridia</taxon>
        <taxon>Eubacteriales</taxon>
        <taxon>Clostridiaceae</taxon>
        <taxon>Clostridium</taxon>
    </lineage>
</organism>
<evidence type="ECO:0000313" key="3">
    <source>
        <dbReference type="EMBL" id="AOR24732.1"/>
    </source>
</evidence>
<dbReference type="KEGG" id="ctae:BGI42_13750"/>
<keyword evidence="2" id="KW-1133">Transmembrane helix</keyword>
<feature type="transmembrane region" description="Helical" evidence="2">
    <location>
        <begin position="344"/>
        <end position="362"/>
    </location>
</feature>
<reference evidence="4" key="1">
    <citation type="submission" date="2016-09" db="EMBL/GenBank/DDBJ databases">
        <title>Genomics of Clostridium taeniosporum, an organism which forms endospores with ribbon-like appendages.</title>
        <authorList>
            <person name="Walker J.R."/>
        </authorList>
    </citation>
    <scope>NUCLEOTIDE SEQUENCE [LARGE SCALE GENOMIC DNA]</scope>
    <source>
        <strain evidence="4">1/k</strain>
    </source>
</reference>
<feature type="transmembrane region" description="Helical" evidence="2">
    <location>
        <begin position="12"/>
        <end position="33"/>
    </location>
</feature>
<feature type="transmembrane region" description="Helical" evidence="2">
    <location>
        <begin position="374"/>
        <end position="396"/>
    </location>
</feature>
<protein>
    <submittedName>
        <fullName evidence="3">Uncharacterized protein</fullName>
    </submittedName>
</protein>
<gene>
    <name evidence="3" type="ORF">BGI42_13750</name>
</gene>
<dbReference type="EMBL" id="CP017253">
    <property type="protein sequence ID" value="AOR24732.1"/>
    <property type="molecule type" value="Genomic_DNA"/>
</dbReference>
<keyword evidence="2" id="KW-0812">Transmembrane</keyword>